<protein>
    <recommendedName>
        <fullName evidence="7">BURP domain-containing protein</fullName>
    </recommendedName>
</protein>
<evidence type="ECO:0000256" key="1">
    <source>
        <dbReference type="ARBA" id="ARBA00004191"/>
    </source>
</evidence>
<dbReference type="Proteomes" id="UP000596660">
    <property type="component" value="Unplaced"/>
</dbReference>
<evidence type="ECO:0000256" key="2">
    <source>
        <dbReference type="ARBA" id="ARBA00004271"/>
    </source>
</evidence>
<evidence type="ECO:0000313" key="9">
    <source>
        <dbReference type="Proteomes" id="UP000596660"/>
    </source>
</evidence>
<dbReference type="SMART" id="SM01045">
    <property type="entry name" value="BURP"/>
    <property type="match status" value="1"/>
</dbReference>
<evidence type="ECO:0000256" key="4">
    <source>
        <dbReference type="ARBA" id="ARBA00022523"/>
    </source>
</evidence>
<dbReference type="OMA" id="DQRNFTN"/>
<keyword evidence="5" id="KW-0732">Signal</keyword>
<dbReference type="EnsemblPlants" id="AUR62014042-RA">
    <property type="protein sequence ID" value="AUR62014042-RA:cds"/>
    <property type="gene ID" value="AUR62014042"/>
</dbReference>
<reference evidence="8" key="2">
    <citation type="submission" date="2021-03" db="UniProtKB">
        <authorList>
            <consortium name="EnsemblPlants"/>
        </authorList>
    </citation>
    <scope>IDENTIFICATION</scope>
</reference>
<keyword evidence="3" id="KW-0964">Secreted</keyword>
<dbReference type="GO" id="GO:0048046">
    <property type="term" value="C:apoplast"/>
    <property type="evidence" value="ECO:0007669"/>
    <property type="project" value="UniProtKB-SubCell"/>
</dbReference>
<dbReference type="PROSITE" id="PS51277">
    <property type="entry name" value="BURP"/>
    <property type="match status" value="1"/>
</dbReference>
<reference evidence="8" key="1">
    <citation type="journal article" date="2017" name="Nature">
        <title>The genome of Chenopodium quinoa.</title>
        <authorList>
            <person name="Jarvis D.E."/>
            <person name="Ho Y.S."/>
            <person name="Lightfoot D.J."/>
            <person name="Schmoeckel S.M."/>
            <person name="Li B."/>
            <person name="Borm T.J.A."/>
            <person name="Ohyanagi H."/>
            <person name="Mineta K."/>
            <person name="Michell C.T."/>
            <person name="Saber N."/>
            <person name="Kharbatia N.M."/>
            <person name="Rupper R.R."/>
            <person name="Sharp A.R."/>
            <person name="Dally N."/>
            <person name="Boughton B.A."/>
            <person name="Woo Y.H."/>
            <person name="Gao G."/>
            <person name="Schijlen E.G.W.M."/>
            <person name="Guo X."/>
            <person name="Momin A.A."/>
            <person name="Negrao S."/>
            <person name="Al-Babili S."/>
            <person name="Gehring C."/>
            <person name="Roessner U."/>
            <person name="Jung C."/>
            <person name="Murphy K."/>
            <person name="Arold S.T."/>
            <person name="Gojobori T."/>
            <person name="van der Linden C.G."/>
            <person name="van Loo E.N."/>
            <person name="Jellen E.N."/>
            <person name="Maughan P.J."/>
            <person name="Tester M."/>
        </authorList>
    </citation>
    <scope>NUCLEOTIDE SEQUENCE [LARGE SCALE GENOMIC DNA]</scope>
    <source>
        <strain evidence="8">cv. PI 614886</strain>
    </source>
</reference>
<evidence type="ECO:0000313" key="8">
    <source>
        <dbReference type="EnsemblPlants" id="AUR62014042-RA:cds"/>
    </source>
</evidence>
<evidence type="ECO:0000256" key="5">
    <source>
        <dbReference type="ARBA" id="ARBA00022729"/>
    </source>
</evidence>
<dbReference type="Pfam" id="PF03181">
    <property type="entry name" value="BURP"/>
    <property type="match status" value="1"/>
</dbReference>
<organism evidence="8 9">
    <name type="scientific">Chenopodium quinoa</name>
    <name type="common">Quinoa</name>
    <dbReference type="NCBI Taxonomy" id="63459"/>
    <lineage>
        <taxon>Eukaryota</taxon>
        <taxon>Viridiplantae</taxon>
        <taxon>Streptophyta</taxon>
        <taxon>Embryophyta</taxon>
        <taxon>Tracheophyta</taxon>
        <taxon>Spermatophyta</taxon>
        <taxon>Magnoliopsida</taxon>
        <taxon>eudicotyledons</taxon>
        <taxon>Gunneridae</taxon>
        <taxon>Pentapetalae</taxon>
        <taxon>Caryophyllales</taxon>
        <taxon>Chenopodiaceae</taxon>
        <taxon>Chenopodioideae</taxon>
        <taxon>Atripliceae</taxon>
        <taxon>Chenopodium</taxon>
    </lineage>
</organism>
<proteinExistence type="predicted"/>
<dbReference type="AlphaFoldDB" id="A0A803LJ95"/>
<name>A0A803LJ95_CHEQI</name>
<sequence>MNIKMLQLKEDEVQPSAAARENPFTPKAFAIRYWNNKIYKVPRPEFLLRKASPLSASDLARFTQLASTNSLSNHLDSFCKLANLLCFPDPTISASTKHSPDGKFSVYSDNNFTNYATGAAGGLNSFKKYSGDENEPLDTFRRYSRDSAGHNDDFTSYASNGNVVSQTFNTYAAGATGGSGRFTSYADNVNVPGLKFTSYSDEANGRDGSFASYSHEANSGDQGFSNYGKSGNGLSSDFNTYADDSNVVGSTFSSYSQTGNSGNDNFTSYGFDGNVPENKFNSYADGGNAGVESFSIYRDQSNVGDDTFKSYAKGSNIEKVKFSNYAESFNQGTDNFTGYGDGAKGQQVGFTGYGQGSNFKSYAKKGVTFADYRNTSSSGSNEVGASQIASKGKMVNKWVEPGKFFRESMLKDGIVMPMPDVRDKMPTRSFLPRSILSKIPFSSSKITQLKDIFHAFDNSTMEGILNAALGECERAPAVGETKKCVGSIEDMIDFAVSVLGQSVEARTMESVNGSKSDILIGKVRGINGGKVTKSVSCHQSLYPYLLYYCHSVPKVRVYEADILNPKTKAKINHGVAICHLDTSAWSPTHGAFLSLGSGPGKIEVCHWIFENDLTWAKAD</sequence>
<keyword evidence="3" id="KW-0134">Cell wall</keyword>
<evidence type="ECO:0000256" key="3">
    <source>
        <dbReference type="ARBA" id="ARBA00022512"/>
    </source>
</evidence>
<evidence type="ECO:0000259" key="7">
    <source>
        <dbReference type="PROSITE" id="PS51277"/>
    </source>
</evidence>
<keyword evidence="4" id="KW-0052">Apoplast</keyword>
<evidence type="ECO:0000256" key="6">
    <source>
        <dbReference type="ARBA" id="ARBA00023180"/>
    </source>
</evidence>
<feature type="domain" description="BURP" evidence="7">
    <location>
        <begin position="404"/>
        <end position="618"/>
    </location>
</feature>
<comment type="subcellular location">
    <subcellularLocation>
        <location evidence="1">Secreted</location>
        <location evidence="1">Cell wall</location>
    </subcellularLocation>
    <subcellularLocation>
        <location evidence="2">Secreted</location>
        <location evidence="2">Extracellular space</location>
        <location evidence="2">Apoplast</location>
    </subcellularLocation>
</comment>
<accession>A0A803LJ95</accession>
<dbReference type="PANTHER" id="PTHR31458:SF2">
    <property type="entry name" value="POLYGALACTURONASE 1 BETA-LIKE PROTEIN 2"/>
    <property type="match status" value="1"/>
</dbReference>
<dbReference type="PANTHER" id="PTHR31458">
    <property type="entry name" value="POLYGALACTURONASE 1 BETA-LIKE PROTEIN 2"/>
    <property type="match status" value="1"/>
</dbReference>
<keyword evidence="6" id="KW-0325">Glycoprotein</keyword>
<dbReference type="InterPro" id="IPR004873">
    <property type="entry name" value="BURP_dom"/>
</dbReference>
<dbReference type="InterPro" id="IPR051897">
    <property type="entry name" value="PG-associated_BURP"/>
</dbReference>
<keyword evidence="9" id="KW-1185">Reference proteome</keyword>
<dbReference type="Gramene" id="AUR62014042-RA">
    <property type="protein sequence ID" value="AUR62014042-RA:cds"/>
    <property type="gene ID" value="AUR62014042"/>
</dbReference>